<reference evidence="3 4" key="1">
    <citation type="submission" date="2018-08" db="EMBL/GenBank/DDBJ databases">
        <authorList>
            <person name="Khan S.A."/>
            <person name="Jeon C.O."/>
            <person name="Chun B.H."/>
            <person name="Jeong S.E."/>
        </authorList>
    </citation>
    <scope>NUCLEOTIDE SEQUENCE [LARGE SCALE GENOMIC DNA]</scope>
    <source>
        <strain evidence="3 4">S-16</strain>
    </source>
</reference>
<proteinExistence type="predicted"/>
<feature type="chain" id="PRO_5018079253" evidence="2">
    <location>
        <begin position="23"/>
        <end position="215"/>
    </location>
</feature>
<dbReference type="NCBIfam" id="TIGR04565">
    <property type="entry name" value="OMP_myx_plus"/>
    <property type="match status" value="1"/>
</dbReference>
<dbReference type="EMBL" id="QUSW01000002">
    <property type="protein sequence ID" value="RQP25348.1"/>
    <property type="molecule type" value="Genomic_DNA"/>
</dbReference>
<protein>
    <submittedName>
        <fullName evidence="3">Outer membrane beta-barrel domain-containing protein</fullName>
    </submittedName>
</protein>
<dbReference type="AlphaFoldDB" id="A0A3N7HSS2"/>
<dbReference type="Proteomes" id="UP000267464">
    <property type="component" value="Unassembled WGS sequence"/>
</dbReference>
<evidence type="ECO:0000256" key="2">
    <source>
        <dbReference type="SAM" id="SignalP"/>
    </source>
</evidence>
<evidence type="ECO:0000256" key="1">
    <source>
        <dbReference type="ARBA" id="ARBA00004442"/>
    </source>
</evidence>
<dbReference type="RefSeq" id="WP_124540258.1">
    <property type="nucleotide sequence ID" value="NZ_QUSW01000002.1"/>
</dbReference>
<name>A0A3N7HSS2_9BURK</name>
<keyword evidence="4" id="KW-1185">Reference proteome</keyword>
<dbReference type="SUPFAM" id="SSF56925">
    <property type="entry name" value="OMPA-like"/>
    <property type="match status" value="1"/>
</dbReference>
<dbReference type="Gene3D" id="2.40.160.20">
    <property type="match status" value="1"/>
</dbReference>
<feature type="signal peptide" evidence="2">
    <location>
        <begin position="1"/>
        <end position="22"/>
    </location>
</feature>
<dbReference type="InterPro" id="IPR030820">
    <property type="entry name" value="OMP_myx_plus_Proteobacteria"/>
</dbReference>
<accession>A0A3N7HSS2</accession>
<evidence type="ECO:0000313" key="4">
    <source>
        <dbReference type="Proteomes" id="UP000267464"/>
    </source>
</evidence>
<sequence>MRIQHLALTAVLASLLAPAAFAQSTPADKAPNEQVINPEIDRRDVHMPKFPSNDFEIGAFIGTYATQNFGTSLVGGLRAGYHITEDIFVEGVLAQTKVSDEDFRNILPSGIFTSPKQKLSYYNLSVGWNVLPGEVFIGSKRAKASALYLIAGVGSTRFVEQRRQTFNVGMGNRLFLTDKMSVQVDLRDHIFSLDLLGQRKNTQNIELSAGFSYFF</sequence>
<keyword evidence="2" id="KW-0732">Signal</keyword>
<evidence type="ECO:0000313" key="3">
    <source>
        <dbReference type="EMBL" id="RQP25348.1"/>
    </source>
</evidence>
<reference evidence="3 4" key="2">
    <citation type="submission" date="2018-12" db="EMBL/GenBank/DDBJ databases">
        <title>Rhizobacter gummiphilus sp. nov., a rubber-degrading bacterium isolated from the soil of a botanical garden in Japan.</title>
        <authorList>
            <person name="Shunsuke S.S."/>
        </authorList>
    </citation>
    <scope>NUCLEOTIDE SEQUENCE [LARGE SCALE GENOMIC DNA]</scope>
    <source>
        <strain evidence="3 4">S-16</strain>
    </source>
</reference>
<dbReference type="InterPro" id="IPR011250">
    <property type="entry name" value="OMP/PagP_B-barrel"/>
</dbReference>
<dbReference type="OrthoDB" id="9150045at2"/>
<gene>
    <name evidence="3" type="ORF">DZC73_11025</name>
</gene>
<organism evidence="3 4">
    <name type="scientific">Piscinibacter terrae</name>
    <dbReference type="NCBI Taxonomy" id="2496871"/>
    <lineage>
        <taxon>Bacteria</taxon>
        <taxon>Pseudomonadati</taxon>
        <taxon>Pseudomonadota</taxon>
        <taxon>Betaproteobacteria</taxon>
        <taxon>Burkholderiales</taxon>
        <taxon>Sphaerotilaceae</taxon>
        <taxon>Piscinibacter</taxon>
    </lineage>
</organism>
<dbReference type="GO" id="GO:0009279">
    <property type="term" value="C:cell outer membrane"/>
    <property type="evidence" value="ECO:0007669"/>
    <property type="project" value="UniProtKB-SubCell"/>
</dbReference>
<comment type="subcellular location">
    <subcellularLocation>
        <location evidence="1">Cell outer membrane</location>
    </subcellularLocation>
</comment>
<comment type="caution">
    <text evidence="3">The sequence shown here is derived from an EMBL/GenBank/DDBJ whole genome shotgun (WGS) entry which is preliminary data.</text>
</comment>